<accession>A0A643FLM9</accession>
<dbReference type="CDD" id="cd02968">
    <property type="entry name" value="SCO"/>
    <property type="match status" value="1"/>
</dbReference>
<dbReference type="Proteomes" id="UP000397656">
    <property type="component" value="Chromosome 2"/>
</dbReference>
<comment type="similarity">
    <text evidence="1">Belongs to the SCO1/2 family.</text>
</comment>
<evidence type="ECO:0000313" key="4">
    <source>
        <dbReference type="EMBL" id="QOT79437.1"/>
    </source>
</evidence>
<proteinExistence type="inferred from homology"/>
<keyword evidence="3" id="KW-1015">Disulfide bond</keyword>
<feature type="binding site" evidence="2">
    <location>
        <position position="76"/>
    </location>
    <ligand>
        <name>Cu cation</name>
        <dbReference type="ChEBI" id="CHEBI:23378"/>
    </ligand>
</feature>
<dbReference type="Gene3D" id="3.40.30.10">
    <property type="entry name" value="Glutaredoxin"/>
    <property type="match status" value="1"/>
</dbReference>
<feature type="disulfide bond" description="Redox-active" evidence="3">
    <location>
        <begin position="76"/>
        <end position="80"/>
    </location>
</feature>
<keyword evidence="2" id="KW-0479">Metal-binding</keyword>
<name>A0A643FLM9_9BURK</name>
<dbReference type="InterPro" id="IPR003782">
    <property type="entry name" value="SCO1/SenC"/>
</dbReference>
<evidence type="ECO:0000313" key="5">
    <source>
        <dbReference type="Proteomes" id="UP000397656"/>
    </source>
</evidence>
<keyword evidence="2" id="KW-0186">Copper</keyword>
<evidence type="ECO:0000256" key="3">
    <source>
        <dbReference type="PIRSR" id="PIRSR603782-2"/>
    </source>
</evidence>
<feature type="binding site" evidence="2">
    <location>
        <position position="80"/>
    </location>
    <ligand>
        <name>Cu cation</name>
        <dbReference type="ChEBI" id="CHEBI:23378"/>
    </ligand>
</feature>
<reference evidence="4 5" key="1">
    <citation type="submission" date="2020-10" db="EMBL/GenBank/DDBJ databases">
        <title>Complete genome sequence of Cupriavidus basilensis CCUG 49340T.</title>
        <authorList>
            <person name="Salva-Serra F."/>
            <person name="Donoso R.A."/>
            <person name="Cho K.H."/>
            <person name="Yoo J.A."/>
            <person name="Lee K."/>
            <person name="Yoon S.-H."/>
            <person name="Perez-Pantoja D."/>
            <person name="Moore E.R.B."/>
        </authorList>
    </citation>
    <scope>NUCLEOTIDE SEQUENCE [LARGE SCALE GENOMIC DNA]</scope>
    <source>
        <strain evidence="5">CCUG 49340</strain>
    </source>
</reference>
<dbReference type="Pfam" id="PF02630">
    <property type="entry name" value="SCO1-SenC"/>
    <property type="match status" value="1"/>
</dbReference>
<gene>
    <name evidence="4" type="ORF">F7R26_032465</name>
</gene>
<dbReference type="PANTHER" id="PTHR12151:SF25">
    <property type="entry name" value="LINALOOL DEHYDRATASE_ISOMERASE DOMAIN-CONTAINING PROTEIN"/>
    <property type="match status" value="1"/>
</dbReference>
<dbReference type="SUPFAM" id="SSF52833">
    <property type="entry name" value="Thioredoxin-like"/>
    <property type="match status" value="1"/>
</dbReference>
<protein>
    <submittedName>
        <fullName evidence="4">SCO family protein</fullName>
    </submittedName>
</protein>
<dbReference type="GO" id="GO:0046872">
    <property type="term" value="F:metal ion binding"/>
    <property type="evidence" value="ECO:0007669"/>
    <property type="project" value="UniProtKB-KW"/>
</dbReference>
<organism evidence="4 5">
    <name type="scientific">Cupriavidus basilensis</name>
    <dbReference type="NCBI Taxonomy" id="68895"/>
    <lineage>
        <taxon>Bacteria</taxon>
        <taxon>Pseudomonadati</taxon>
        <taxon>Pseudomonadota</taxon>
        <taxon>Betaproteobacteria</taxon>
        <taxon>Burkholderiales</taxon>
        <taxon>Burkholderiaceae</taxon>
        <taxon>Cupriavidus</taxon>
    </lineage>
</organism>
<evidence type="ECO:0000256" key="1">
    <source>
        <dbReference type="ARBA" id="ARBA00010996"/>
    </source>
</evidence>
<dbReference type="EMBL" id="CP062804">
    <property type="protein sequence ID" value="QOT79437.1"/>
    <property type="molecule type" value="Genomic_DNA"/>
</dbReference>
<sequence length="199" mass="21659">MHAKRTMLLALCGAVLLPGAAGARGTAPGPRGGPSGPRAGYFPNAVFDTHDGRKVRFYDDVVRGRVVVFNMMYTVCTGICPPNTANLMAVRNLLGARVGRDVHMVSLTLQPELDTPAALLAYARQYGTGSGWTFLTGQRADMEQVRRRLGFYDTDPAEDGRLSRHTGMVVIGNERLDRWCMMPALTSARQIAHAILNIT</sequence>
<dbReference type="AlphaFoldDB" id="A0A643FLM9"/>
<evidence type="ECO:0000256" key="2">
    <source>
        <dbReference type="PIRSR" id="PIRSR603782-1"/>
    </source>
</evidence>
<dbReference type="PANTHER" id="PTHR12151">
    <property type="entry name" value="ELECTRON TRANSPORT PROTIN SCO1/SENC FAMILY MEMBER"/>
    <property type="match status" value="1"/>
</dbReference>
<dbReference type="InterPro" id="IPR036249">
    <property type="entry name" value="Thioredoxin-like_sf"/>
</dbReference>